<evidence type="ECO:0008006" key="2">
    <source>
        <dbReference type="Google" id="ProtNLM"/>
    </source>
</evidence>
<name>A0A085MU82_9BILA</name>
<proteinExistence type="predicted"/>
<sequence length="513" mass="58966">MGKTSSRRTLPSTMAFESKLHHDGLLASYRIALMIAKSGNPHCIGEDLILPATAEIQETVLHQPAPTIVSKIPLSRRTVQRRIDAIAQDIEATLCGILKNTEESTLPGNEAVLLAYVRFIKQERLVQELLFAKELLTDTRGESIFEVVNDFFKKKQIPFKNILAVATDGAPSMVGRYRGFVAYLKEVVPDVLAVHCVLHRQHLVAKLLSACLTSSLQYAIQPVNRIKADALSDRLFRQLWDENDELNRLLLHTEVRRLSKGTCLTRFYELFSSDIQFFEEHDRSLCENLRKSKMDIAYLADLYFKFNEMNKQLQSNELNLIKTMAVISAFLSKLMLFKWNFTRGEFCQFPTLAKVSKEVKILEDDVHLYCQHLEMLQGDFLRQFHDMLSLVIPNSVLDPSIVDPLNVDIYLQEELIDLQSNEEVKLRMERGYEYFWQHEEIPLRYPALWAPMKRLLIAIPSSSVVERGFSVVTELVTKKRNRLEVVNRGDLRLRVTSMQPNIERIVGLHVCSS</sequence>
<organism evidence="1">
    <name type="scientific">Trichuris suis</name>
    <name type="common">pig whipworm</name>
    <dbReference type="NCBI Taxonomy" id="68888"/>
    <lineage>
        <taxon>Eukaryota</taxon>
        <taxon>Metazoa</taxon>
        <taxon>Ecdysozoa</taxon>
        <taxon>Nematoda</taxon>
        <taxon>Enoplea</taxon>
        <taxon>Dorylaimia</taxon>
        <taxon>Trichinellida</taxon>
        <taxon>Trichuridae</taxon>
        <taxon>Trichuris</taxon>
    </lineage>
</organism>
<protein>
    <recommendedName>
        <fullName evidence="2">DUF4371 domain-containing protein</fullName>
    </recommendedName>
</protein>
<feature type="non-terminal residue" evidence="1">
    <location>
        <position position="513"/>
    </location>
</feature>
<evidence type="ECO:0000313" key="1">
    <source>
        <dbReference type="EMBL" id="KFD60778.1"/>
    </source>
</evidence>
<dbReference type="EMBL" id="KL367649">
    <property type="protein sequence ID" value="KFD60778.1"/>
    <property type="molecule type" value="Genomic_DNA"/>
</dbReference>
<dbReference type="SUPFAM" id="SSF53098">
    <property type="entry name" value="Ribonuclease H-like"/>
    <property type="match status" value="1"/>
</dbReference>
<gene>
    <name evidence="1" type="ORF">M514_27057</name>
</gene>
<reference evidence="1" key="1">
    <citation type="journal article" date="2014" name="Nat. Genet.">
        <title>Genome and transcriptome of the porcine whipworm Trichuris suis.</title>
        <authorList>
            <person name="Jex A.R."/>
            <person name="Nejsum P."/>
            <person name="Schwarz E.M."/>
            <person name="Hu L."/>
            <person name="Young N.D."/>
            <person name="Hall R.S."/>
            <person name="Korhonen P.K."/>
            <person name="Liao S."/>
            <person name="Thamsborg S."/>
            <person name="Xia J."/>
            <person name="Xu P."/>
            <person name="Wang S."/>
            <person name="Scheerlinck J.P."/>
            <person name="Hofmann A."/>
            <person name="Sternberg P.W."/>
            <person name="Wang J."/>
            <person name="Gasser R.B."/>
        </authorList>
    </citation>
    <scope>NUCLEOTIDE SEQUENCE [LARGE SCALE GENOMIC DNA]</scope>
    <source>
        <strain evidence="1">DCEP-RM93F</strain>
    </source>
</reference>
<dbReference type="Proteomes" id="UP000030758">
    <property type="component" value="Unassembled WGS sequence"/>
</dbReference>
<dbReference type="AlphaFoldDB" id="A0A085MU82"/>
<dbReference type="InterPro" id="IPR012337">
    <property type="entry name" value="RNaseH-like_sf"/>
</dbReference>
<dbReference type="PANTHER" id="PTHR45913:SF22">
    <property type="entry name" value="SCAN BOX DOMAIN-CONTAINING PROTEIN"/>
    <property type="match status" value="1"/>
</dbReference>
<accession>A0A085MU82</accession>
<dbReference type="PANTHER" id="PTHR45913">
    <property type="entry name" value="EPM2A-INTERACTING PROTEIN 1"/>
    <property type="match status" value="1"/>
</dbReference>